<feature type="coiled-coil region" evidence="1">
    <location>
        <begin position="954"/>
        <end position="981"/>
    </location>
</feature>
<dbReference type="STRING" id="52689.AKG39_03065"/>
<dbReference type="EMBL" id="LGYO01000007">
    <property type="protein sequence ID" value="KNZ43140.1"/>
    <property type="molecule type" value="Genomic_DNA"/>
</dbReference>
<protein>
    <recommendedName>
        <fullName evidence="4">TIGR02680 family protein</fullName>
    </recommendedName>
</protein>
<feature type="coiled-coil region" evidence="1">
    <location>
        <begin position="454"/>
        <end position="491"/>
    </location>
</feature>
<dbReference type="RefSeq" id="WP_050738884.1">
    <property type="nucleotide sequence ID" value="NZ_LGYO01000007.1"/>
</dbReference>
<dbReference type="SUPFAM" id="SSF52540">
    <property type="entry name" value="P-loop containing nucleoside triphosphate hydrolases"/>
    <property type="match status" value="1"/>
</dbReference>
<reference evidence="3" key="1">
    <citation type="submission" date="2015-07" db="EMBL/GenBank/DDBJ databases">
        <title>Draft genome sequence of Acetobacterium bakii DSM 8293, a potential psychrophilic chemical producer through syngas fermentation.</title>
        <authorList>
            <person name="Song Y."/>
            <person name="Hwang S."/>
            <person name="Cho B.-K."/>
        </authorList>
    </citation>
    <scope>NUCLEOTIDE SEQUENCE [LARGE SCALE GENOMIC DNA]</scope>
    <source>
        <strain evidence="3">DSM 8239</strain>
    </source>
</reference>
<gene>
    <name evidence="2" type="ORF">AKG39_03065</name>
</gene>
<keyword evidence="3" id="KW-1185">Reference proteome</keyword>
<dbReference type="Proteomes" id="UP000036873">
    <property type="component" value="Unassembled WGS sequence"/>
</dbReference>
<dbReference type="InterPro" id="IPR013496">
    <property type="entry name" value="CHP02680"/>
</dbReference>
<evidence type="ECO:0000256" key="1">
    <source>
        <dbReference type="SAM" id="Coils"/>
    </source>
</evidence>
<organism evidence="2 3">
    <name type="scientific">Acetobacterium bakii</name>
    <dbReference type="NCBI Taxonomy" id="52689"/>
    <lineage>
        <taxon>Bacteria</taxon>
        <taxon>Bacillati</taxon>
        <taxon>Bacillota</taxon>
        <taxon>Clostridia</taxon>
        <taxon>Eubacteriales</taxon>
        <taxon>Eubacteriaceae</taxon>
        <taxon>Acetobacterium</taxon>
    </lineage>
</organism>
<dbReference type="Pfam" id="PF13558">
    <property type="entry name" value="SbcC_Walker_B"/>
    <property type="match status" value="1"/>
</dbReference>
<proteinExistence type="predicted"/>
<dbReference type="NCBIfam" id="TIGR02680">
    <property type="entry name" value="TIGR02680 family protein"/>
    <property type="match status" value="1"/>
</dbReference>
<dbReference type="Gene3D" id="3.40.50.300">
    <property type="entry name" value="P-loop containing nucleotide triphosphate hydrolases"/>
    <property type="match status" value="1"/>
</dbReference>
<dbReference type="PATRIC" id="fig|52689.4.peg.3540"/>
<feature type="coiled-coil region" evidence="1">
    <location>
        <begin position="281"/>
        <end position="351"/>
    </location>
</feature>
<sequence length="1361" mass="157761">MDNRWVINRAGLVNFWYYDEETFDFSQGRLLLRGSNGSGKSVTMQSFIPLLLDGNKSPERLDPFGSKARKIENYILGDDENGKDESIGYLFMEFKKKHSNNRATIGMGFKANRGKPMKSWGFSITDGRRIGEDFFLYKQMGEKIPLTRKELENRIGDGGQVVEGQKNYMKLVNDLVFGFDDLDEYDELVKLLVQLRSPKLSKDFKPTVIYEIMENSLQPLSEDDLRPMSEAIENMDNIKSRLEVLKDCKGAADRIRQAFDRYNQFIVLDKARQFYDHHLRLEQQKNLKNKKTREIDKAGKEIASLKEKIIKLEIVLQTQQEKKRELESHDSVKIREKIMQTEKEIQELATQRFEKDNQHETKRQQERDLDNQVSGYRQNIEAGERGIIKQLTEMDDLAETFVFDEHDFMRDEVKKDVTEPFDFGYVTTILKKHTEILSQAVKALEKEKQISEAYEKCVMELDLLKKELAEKERLREQANRQMTEIQDEMLEKLYQKNQDNQEYIISVDGLSQLARVIRQFGPESNFNDIAQILRGEQIGLEELKRERLFIEQSEWAKINKEKSEKQAELDYWKKMKDPEPARAEKVKKNREKLVALGIPHIPLYKALDYVDGVDAATQAAIEEAMADMGILDALIIPETFRGQLGSMPELSGDKYIFPAPQFMVHSMNQYLQVETSLAEISPEEVANVLTSILIDENHHTHMDEKGNYSLGILRGKASGRDTPKFIGSSARKKYREEQQKALELELAAITDRLIGQEKVLNQVKQEIEILKREFTEGLNQEDLVTAANVVKQAMFEHVMVSKAVAKKSGEEKILYEAVKKIKEEIYRITGRITLPVNLETYEEAQIAATTYLDELHKLEKQKLHLDNFQISLRGAENRYEEVLQEIDDVLYEISGLNTKRATLALILTNLSEQLKLTDYEAIKAELEQCLLALKELPQEKEETVIQLERVRLGSERLTEDIGNLEQTLKQHEKIYSIMKEAFKEELQLGYAVKSVKDDLFSVAGDLLAKNPVRDKQNKDQVTTRIVENLNSNSQYLRDFSVNSQYIFEKEWSEDEDEAVEKAHEIRRRLNITAKVTGKVVNFYDLSDYLKDSLEETEKLLRESDRELFEDILVKNISKKISARIFHSEKWVDNMNQLMAKMDTSMGLSFSLRWTNKKAETEEQLDTRKLVNLLKMDGNLLRDEDLNALSEHFRSKITLARRALEEKDVNLTFHSIVKDILDYRKWFEFKLFFKKTGHLSKELTNNGFFKFSGGEKAMAMYVPLFSAVNARYEAAGKESARILSLDEAFAGVDEQNIRDMFRLLNDLDLSYIINSQILWGDYDTVDSLAISELIRPDNADFVTVLRYHWNGKVRKLVVDDAS</sequence>
<accession>A0A0L6U5Q1</accession>
<dbReference type="InterPro" id="IPR027417">
    <property type="entry name" value="P-loop_NTPase"/>
</dbReference>
<feature type="coiled-coil region" evidence="1">
    <location>
        <begin position="753"/>
        <end position="780"/>
    </location>
</feature>
<comment type="caution">
    <text evidence="2">The sequence shown here is derived from an EMBL/GenBank/DDBJ whole genome shotgun (WGS) entry which is preliminary data.</text>
</comment>
<evidence type="ECO:0000313" key="3">
    <source>
        <dbReference type="Proteomes" id="UP000036873"/>
    </source>
</evidence>
<feature type="coiled-coil region" evidence="1">
    <location>
        <begin position="841"/>
        <end position="892"/>
    </location>
</feature>
<evidence type="ECO:0008006" key="4">
    <source>
        <dbReference type="Google" id="ProtNLM"/>
    </source>
</evidence>
<name>A0A0L6U5Q1_9FIRM</name>
<evidence type="ECO:0000313" key="2">
    <source>
        <dbReference type="EMBL" id="KNZ43140.1"/>
    </source>
</evidence>
<keyword evidence="1" id="KW-0175">Coiled coil</keyword>